<dbReference type="EMBL" id="PJRP01000011">
    <property type="protein sequence ID" value="PLP98491.1"/>
    <property type="molecule type" value="Genomic_DNA"/>
</dbReference>
<dbReference type="Proteomes" id="UP000234341">
    <property type="component" value="Unassembled WGS sequence"/>
</dbReference>
<evidence type="ECO:0000259" key="4">
    <source>
        <dbReference type="SMART" id="SM00965"/>
    </source>
</evidence>
<name>A0A2N5C8G6_9BURK</name>
<protein>
    <recommendedName>
        <fullName evidence="4">Secretin/TonB short N-terminal domain-containing protein</fullName>
    </recommendedName>
</protein>
<evidence type="ECO:0000313" key="6">
    <source>
        <dbReference type="Proteomes" id="UP000234341"/>
    </source>
</evidence>
<dbReference type="InterPro" id="IPR011662">
    <property type="entry name" value="Secretin/TonB_short_N"/>
</dbReference>
<sequence length="231" mass="24451">MARLTAADRAHANPGRVATIALAACLLWPCVASGETDMAFDLPAQPLKSALARYDTQTNVSVFYPSDLAEGRWSHPVQGAMAPTQALHRLLEGTGLVAHATAGDAFVLAPTGETPANADAQGVAAARPPYDALVQSRVQQTLCARPALALGTYRLALSVQIDRAGRVQQARLLDTTGDGRRDAAIVAALHHTEIGRAPARPDQPYVLLVRPVQCSRGEHCPMPCDAPRSLQ</sequence>
<dbReference type="SMART" id="SM00965">
    <property type="entry name" value="STN"/>
    <property type="match status" value="1"/>
</dbReference>
<evidence type="ECO:0000256" key="3">
    <source>
        <dbReference type="ARBA" id="ARBA00023237"/>
    </source>
</evidence>
<proteinExistence type="predicted"/>
<keyword evidence="1" id="KW-0813">Transport</keyword>
<keyword evidence="3" id="KW-0998">Cell outer membrane</keyword>
<dbReference type="SUPFAM" id="SSF74653">
    <property type="entry name" value="TolA/TonB C-terminal domain"/>
    <property type="match status" value="1"/>
</dbReference>
<keyword evidence="2" id="KW-0472">Membrane</keyword>
<dbReference type="RefSeq" id="WP_101683506.1">
    <property type="nucleotide sequence ID" value="NZ_PJRP01000011.1"/>
</dbReference>
<reference evidence="5 6" key="1">
    <citation type="submission" date="2017-12" db="EMBL/GenBank/DDBJ databases">
        <title>Genome sequence of the active heterotrophic nitrifier-denitrifier, Cupriavidus pauculus UM1.</title>
        <authorList>
            <person name="Putonti C."/>
            <person name="Castignetti D."/>
        </authorList>
    </citation>
    <scope>NUCLEOTIDE SEQUENCE [LARGE SCALE GENOMIC DNA]</scope>
    <source>
        <strain evidence="5 6">UM1</strain>
    </source>
</reference>
<dbReference type="OrthoDB" id="8858530at2"/>
<dbReference type="Gene3D" id="3.30.1150.10">
    <property type="match status" value="1"/>
</dbReference>
<comment type="caution">
    <text evidence="5">The sequence shown here is derived from an EMBL/GenBank/DDBJ whole genome shotgun (WGS) entry which is preliminary data.</text>
</comment>
<dbReference type="Pfam" id="PF07660">
    <property type="entry name" value="STN"/>
    <property type="match status" value="1"/>
</dbReference>
<feature type="domain" description="Secretin/TonB short N-terminal" evidence="4">
    <location>
        <begin position="60"/>
        <end position="111"/>
    </location>
</feature>
<dbReference type="AlphaFoldDB" id="A0A2N5C8G6"/>
<accession>A0A2N5C8G6</accession>
<evidence type="ECO:0000256" key="1">
    <source>
        <dbReference type="ARBA" id="ARBA00022448"/>
    </source>
</evidence>
<evidence type="ECO:0000256" key="2">
    <source>
        <dbReference type="ARBA" id="ARBA00023136"/>
    </source>
</evidence>
<dbReference type="GO" id="GO:0019867">
    <property type="term" value="C:outer membrane"/>
    <property type="evidence" value="ECO:0007669"/>
    <property type="project" value="InterPro"/>
</dbReference>
<dbReference type="Gene3D" id="3.55.50.30">
    <property type="match status" value="1"/>
</dbReference>
<organism evidence="5 6">
    <name type="scientific">Cupriavidus pauculus</name>
    <dbReference type="NCBI Taxonomy" id="82633"/>
    <lineage>
        <taxon>Bacteria</taxon>
        <taxon>Pseudomonadati</taxon>
        <taxon>Pseudomonadota</taxon>
        <taxon>Betaproteobacteria</taxon>
        <taxon>Burkholderiales</taxon>
        <taxon>Burkholderiaceae</taxon>
        <taxon>Cupriavidus</taxon>
    </lineage>
</organism>
<gene>
    <name evidence="5" type="ORF">CYJ10_21645</name>
</gene>
<evidence type="ECO:0000313" key="5">
    <source>
        <dbReference type="EMBL" id="PLP98491.1"/>
    </source>
</evidence>